<feature type="region of interest" description="Disordered" evidence="1">
    <location>
        <begin position="95"/>
        <end position="114"/>
    </location>
</feature>
<dbReference type="EMBL" id="MT142616">
    <property type="protein sequence ID" value="QJA86114.1"/>
    <property type="molecule type" value="Genomic_DNA"/>
</dbReference>
<accession>A0A6M3KXA6</accession>
<evidence type="ECO:0000313" key="2">
    <source>
        <dbReference type="EMBL" id="QJA86114.1"/>
    </source>
</evidence>
<organism evidence="2">
    <name type="scientific">viral metagenome</name>
    <dbReference type="NCBI Taxonomy" id="1070528"/>
    <lineage>
        <taxon>unclassified sequences</taxon>
        <taxon>metagenomes</taxon>
        <taxon>organismal metagenomes</taxon>
    </lineage>
</organism>
<protein>
    <submittedName>
        <fullName evidence="2">Uncharacterized protein</fullName>
    </submittedName>
</protein>
<name>A0A6M3KXA6_9ZZZZ</name>
<feature type="compositionally biased region" description="Basic and acidic residues" evidence="1">
    <location>
        <begin position="99"/>
        <end position="114"/>
    </location>
</feature>
<reference evidence="2" key="1">
    <citation type="submission" date="2020-03" db="EMBL/GenBank/DDBJ databases">
        <title>The deep terrestrial virosphere.</title>
        <authorList>
            <person name="Holmfeldt K."/>
            <person name="Nilsson E."/>
            <person name="Simone D."/>
            <person name="Lopez-Fernandez M."/>
            <person name="Wu X."/>
            <person name="de Brujin I."/>
            <person name="Lundin D."/>
            <person name="Andersson A."/>
            <person name="Bertilsson S."/>
            <person name="Dopson M."/>
        </authorList>
    </citation>
    <scope>NUCLEOTIDE SEQUENCE</scope>
    <source>
        <strain evidence="2">MM415B02127</strain>
    </source>
</reference>
<gene>
    <name evidence="2" type="ORF">MM415B02127_0002</name>
</gene>
<sequence length="282" mass="30372">MPGEVTIKVKDEKGAEVDKVFKEEDVSKLVQGSSELQGKLDVAQGASAKLKVVQEFMGKYNLDPEGLVANADGAFALVSKLIEEGVIDASGKVLVQKGGEPREPKEPKGSGDVDLDALLKGDTKGLTGDAKLAAIVAKAIEPTMRGLGKTIDEITTVQTGMLRNQWEERILKDYPNLTTDDVRKVFSEAAVKPKMGLLEIAKGVSVAKSTERESLRQEFAKEHGINLEEFDANKLGEKGNAGGAAVMFQGKGFTLSKRRVGKDLIDPAKATREYFKKAGIIR</sequence>
<evidence type="ECO:0000256" key="1">
    <source>
        <dbReference type="SAM" id="MobiDB-lite"/>
    </source>
</evidence>
<dbReference type="AlphaFoldDB" id="A0A6M3KXA6"/>
<proteinExistence type="predicted"/>